<dbReference type="InterPro" id="IPR036396">
    <property type="entry name" value="Cyt_P450_sf"/>
</dbReference>
<dbReference type="STRING" id="68214.AVL59_19480"/>
<comment type="similarity">
    <text evidence="1 7">Belongs to the cytochrome P450 family.</text>
</comment>
<evidence type="ECO:0000313" key="8">
    <source>
        <dbReference type="EMBL" id="ANP51497.1"/>
    </source>
</evidence>
<dbReference type="GO" id="GO:0005506">
    <property type="term" value="F:iron ion binding"/>
    <property type="evidence" value="ECO:0007669"/>
    <property type="project" value="InterPro"/>
</dbReference>
<evidence type="ECO:0000256" key="2">
    <source>
        <dbReference type="ARBA" id="ARBA00022617"/>
    </source>
</evidence>
<organism evidence="8 9">
    <name type="scientific">Streptomyces griseochromogenes</name>
    <dbReference type="NCBI Taxonomy" id="68214"/>
    <lineage>
        <taxon>Bacteria</taxon>
        <taxon>Bacillati</taxon>
        <taxon>Actinomycetota</taxon>
        <taxon>Actinomycetes</taxon>
        <taxon>Kitasatosporales</taxon>
        <taxon>Streptomycetaceae</taxon>
        <taxon>Streptomyces</taxon>
    </lineage>
</organism>
<dbReference type="PROSITE" id="PS00086">
    <property type="entry name" value="CYTOCHROME_P450"/>
    <property type="match status" value="1"/>
</dbReference>
<dbReference type="InterPro" id="IPR001128">
    <property type="entry name" value="Cyt_P450"/>
</dbReference>
<evidence type="ECO:0000313" key="9">
    <source>
        <dbReference type="Proteomes" id="UP000092659"/>
    </source>
</evidence>
<dbReference type="Pfam" id="PF00067">
    <property type="entry name" value="p450"/>
    <property type="match status" value="1"/>
</dbReference>
<evidence type="ECO:0000256" key="1">
    <source>
        <dbReference type="ARBA" id="ARBA00010617"/>
    </source>
</evidence>
<keyword evidence="3 7" id="KW-0479">Metal-binding</keyword>
<evidence type="ECO:0000256" key="6">
    <source>
        <dbReference type="ARBA" id="ARBA00023033"/>
    </source>
</evidence>
<dbReference type="PRINTS" id="PR00359">
    <property type="entry name" value="BP450"/>
</dbReference>
<dbReference type="Gene3D" id="1.10.630.10">
    <property type="entry name" value="Cytochrome P450"/>
    <property type="match status" value="1"/>
</dbReference>
<dbReference type="FunFam" id="1.10.630.10:FF:000018">
    <property type="entry name" value="Cytochrome P450 monooxygenase"/>
    <property type="match status" value="1"/>
</dbReference>
<protein>
    <recommendedName>
        <fullName evidence="10">Cytochrome</fullName>
    </recommendedName>
</protein>
<dbReference type="PANTHER" id="PTHR46696:SF1">
    <property type="entry name" value="CYTOCHROME P450 YJIB-RELATED"/>
    <property type="match status" value="1"/>
</dbReference>
<dbReference type="Proteomes" id="UP000092659">
    <property type="component" value="Chromosome"/>
</dbReference>
<evidence type="ECO:0000256" key="7">
    <source>
        <dbReference type="RuleBase" id="RU000461"/>
    </source>
</evidence>
<dbReference type="GO" id="GO:0004497">
    <property type="term" value="F:monooxygenase activity"/>
    <property type="evidence" value="ECO:0007669"/>
    <property type="project" value="UniProtKB-KW"/>
</dbReference>
<dbReference type="AlphaFoldDB" id="A0A1B1AY77"/>
<evidence type="ECO:0000256" key="3">
    <source>
        <dbReference type="ARBA" id="ARBA00022723"/>
    </source>
</evidence>
<keyword evidence="4 7" id="KW-0560">Oxidoreductase</keyword>
<keyword evidence="6 7" id="KW-0503">Monooxygenase</keyword>
<dbReference type="KEGG" id="sgs:AVL59_19480"/>
<keyword evidence="5 7" id="KW-0408">Iron</keyword>
<reference evidence="8 9" key="1">
    <citation type="submission" date="2016-06" db="EMBL/GenBank/DDBJ databases">
        <title>Complete genome sequence of Streptomyces griseochromogenes ATCC 14511, the Blasticidin S producer.</title>
        <authorList>
            <person name="Wu L."/>
        </authorList>
    </citation>
    <scope>NUCLEOTIDE SEQUENCE [LARGE SCALE GENOMIC DNA]</scope>
    <source>
        <strain evidence="8 9">ATCC 14511</strain>
    </source>
</reference>
<evidence type="ECO:0000256" key="5">
    <source>
        <dbReference type="ARBA" id="ARBA00023004"/>
    </source>
</evidence>
<gene>
    <name evidence="8" type="ORF">AVL59_19480</name>
</gene>
<evidence type="ECO:0008006" key="10">
    <source>
        <dbReference type="Google" id="ProtNLM"/>
    </source>
</evidence>
<proteinExistence type="inferred from homology"/>
<sequence length="400" mass="45091">MEMTVVFDPRDPSVRTDPYPIYRRLREADPIHRSNFGYWVLSRYADVDAVLRAPEASSEFYRNTTWANRRGGPESPLVQSVQNWMLMLDGPAHRRIRSVISKVFTRASVERLRPRIAAETERLLDAVGEGDTDLIQSLALPLPVTVTCELLGLPTRDRDQCRRWTEHISRVIDPSITDEDAADMNAAEVEFREYVSGHIKERRATPREDILSLLVHADVDGERLTDAEIIANIQFLFVAGHETTVNLIGNGLLALLRHPEQLRILRENPELIANSVDEISRYDTPVQIVSRILGGSVELGDVTLPEGAKVMLLFGAAGRDPERYPDPDRIDVTRTGTKTLAFSGGPHYCLGAGLGKMETAIVLTELLRRYSKIELTGEDLVWRPNVSFRGLRELPLRLIR</sequence>
<dbReference type="EMBL" id="CP016279">
    <property type="protein sequence ID" value="ANP51497.1"/>
    <property type="molecule type" value="Genomic_DNA"/>
</dbReference>
<dbReference type="SUPFAM" id="SSF48264">
    <property type="entry name" value="Cytochrome P450"/>
    <property type="match status" value="1"/>
</dbReference>
<dbReference type="GO" id="GO:0020037">
    <property type="term" value="F:heme binding"/>
    <property type="evidence" value="ECO:0007669"/>
    <property type="project" value="InterPro"/>
</dbReference>
<keyword evidence="2 7" id="KW-0349">Heme</keyword>
<dbReference type="InterPro" id="IPR002397">
    <property type="entry name" value="Cyt_P450_B"/>
</dbReference>
<name>A0A1B1AY77_9ACTN</name>
<dbReference type="InterPro" id="IPR017972">
    <property type="entry name" value="Cyt_P450_CS"/>
</dbReference>
<dbReference type="PANTHER" id="PTHR46696">
    <property type="entry name" value="P450, PUTATIVE (EUROFUNG)-RELATED"/>
    <property type="match status" value="1"/>
</dbReference>
<evidence type="ECO:0000256" key="4">
    <source>
        <dbReference type="ARBA" id="ARBA00023002"/>
    </source>
</evidence>
<accession>A0A1B1AY77</accession>
<dbReference type="GO" id="GO:0016705">
    <property type="term" value="F:oxidoreductase activity, acting on paired donors, with incorporation or reduction of molecular oxygen"/>
    <property type="evidence" value="ECO:0007669"/>
    <property type="project" value="InterPro"/>
</dbReference>
<dbReference type="CDD" id="cd20625">
    <property type="entry name" value="CYP164-like"/>
    <property type="match status" value="1"/>
</dbReference>